<dbReference type="PANTHER" id="PTHR43420:SF47">
    <property type="entry name" value="N-ACETYLTRANSFERASE DOMAIN-CONTAINING PROTEIN"/>
    <property type="match status" value="1"/>
</dbReference>
<protein>
    <recommendedName>
        <fullName evidence="4">N-acetyltransferase domain-containing protein</fullName>
    </recommendedName>
</protein>
<evidence type="ECO:0000313" key="5">
    <source>
        <dbReference type="EMBL" id="TFJ84472.1"/>
    </source>
</evidence>
<sequence>MDDGAFEAFASCRFGDAARLAAAELASQGKEQLDRKEDTILLQCAFELKEEEQERLFIKHYTTQKNIPLPVALIWLRVCLTKGRFWNEAVRRAVTQLLAALHTEIHLMLPNGINGTKSPSKVSEVSHPLEGEDEADIIEGVRKHLYAPGEQEKASSMAKNSEGANKRLVAVLSMYSQVMELLILKIMLESGHAEPALQRVRSDSYLEDGVRQALVDACRAAIKRQRTLMRQNARGNGKRGETQSLKHSTHAAPSTFPASCKRGNPPSSPQSSSGDVWSQSLSDRVLNAFGIKREDVDQQNSNSPFQEDSHRTRTSDEGDRCPSTHRATEEVSRQDLRLAASVCIESFFGTADRLNPVRSMQLATLLDEQFADLRSRFGGRAVGGSVYLQAVDADGAMVGFVEVGITQSLKYGMEQYGVPVRDERPYLANLSVRPASRRQGVGRRLVHACEEMVRSWGYDELILQVEDSNQHARNLYRDMGYIDLYTDATGRKYELSGMSIKNVRINKVTLRKALVPSAAKNPFATLWGQLSISQG</sequence>
<feature type="compositionally biased region" description="Basic and acidic residues" evidence="3">
    <location>
        <begin position="307"/>
        <end position="332"/>
    </location>
</feature>
<dbReference type="Pfam" id="PF00583">
    <property type="entry name" value="Acetyltransf_1"/>
    <property type="match status" value="1"/>
</dbReference>
<accession>A0A4D9CYN2</accession>
<gene>
    <name evidence="5" type="ORF">NSK_004457</name>
</gene>
<evidence type="ECO:0000259" key="4">
    <source>
        <dbReference type="PROSITE" id="PS51186"/>
    </source>
</evidence>
<feature type="domain" description="N-acetyltransferase" evidence="4">
    <location>
        <begin position="342"/>
        <end position="503"/>
    </location>
</feature>
<dbReference type="OrthoDB" id="47374at2759"/>
<dbReference type="AlphaFoldDB" id="A0A4D9CYN2"/>
<reference evidence="5 6" key="1">
    <citation type="submission" date="2019-01" db="EMBL/GenBank/DDBJ databases">
        <title>Nuclear Genome Assembly of the Microalgal Biofuel strain Nannochloropsis salina CCMP1776.</title>
        <authorList>
            <person name="Hovde B."/>
        </authorList>
    </citation>
    <scope>NUCLEOTIDE SEQUENCE [LARGE SCALE GENOMIC DNA]</scope>
    <source>
        <strain evidence="5 6">CCMP1776</strain>
    </source>
</reference>
<dbReference type="EMBL" id="SDOX01000019">
    <property type="protein sequence ID" value="TFJ84472.1"/>
    <property type="molecule type" value="Genomic_DNA"/>
</dbReference>
<comment type="caution">
    <text evidence="5">The sequence shown here is derived from an EMBL/GenBank/DDBJ whole genome shotgun (WGS) entry which is preliminary data.</text>
</comment>
<dbReference type="SUPFAM" id="SSF55729">
    <property type="entry name" value="Acyl-CoA N-acyltransferases (Nat)"/>
    <property type="match status" value="1"/>
</dbReference>
<evidence type="ECO:0000256" key="2">
    <source>
        <dbReference type="ARBA" id="ARBA00023315"/>
    </source>
</evidence>
<keyword evidence="6" id="KW-1185">Reference proteome</keyword>
<evidence type="ECO:0000256" key="1">
    <source>
        <dbReference type="ARBA" id="ARBA00022679"/>
    </source>
</evidence>
<evidence type="ECO:0000256" key="3">
    <source>
        <dbReference type="SAM" id="MobiDB-lite"/>
    </source>
</evidence>
<dbReference type="PROSITE" id="PS51186">
    <property type="entry name" value="GNAT"/>
    <property type="match status" value="1"/>
</dbReference>
<dbReference type="Proteomes" id="UP000355283">
    <property type="component" value="Unassembled WGS sequence"/>
</dbReference>
<feature type="region of interest" description="Disordered" evidence="3">
    <location>
        <begin position="228"/>
        <end position="277"/>
    </location>
</feature>
<dbReference type="InterPro" id="IPR050680">
    <property type="entry name" value="YpeA/RimI_acetyltransf"/>
</dbReference>
<dbReference type="CDD" id="cd04301">
    <property type="entry name" value="NAT_SF"/>
    <property type="match status" value="1"/>
</dbReference>
<organism evidence="5 6">
    <name type="scientific">Nannochloropsis salina CCMP1776</name>
    <dbReference type="NCBI Taxonomy" id="1027361"/>
    <lineage>
        <taxon>Eukaryota</taxon>
        <taxon>Sar</taxon>
        <taxon>Stramenopiles</taxon>
        <taxon>Ochrophyta</taxon>
        <taxon>Eustigmatophyceae</taxon>
        <taxon>Eustigmatales</taxon>
        <taxon>Monodopsidaceae</taxon>
        <taxon>Microchloropsis</taxon>
        <taxon>Microchloropsis salina</taxon>
    </lineage>
</organism>
<proteinExistence type="predicted"/>
<dbReference type="Gene3D" id="3.40.630.30">
    <property type="match status" value="1"/>
</dbReference>
<feature type="region of interest" description="Disordered" evidence="3">
    <location>
        <begin position="292"/>
        <end position="332"/>
    </location>
</feature>
<dbReference type="PANTHER" id="PTHR43420">
    <property type="entry name" value="ACETYLTRANSFERASE"/>
    <property type="match status" value="1"/>
</dbReference>
<keyword evidence="2" id="KW-0012">Acyltransferase</keyword>
<dbReference type="GO" id="GO:0016747">
    <property type="term" value="F:acyltransferase activity, transferring groups other than amino-acyl groups"/>
    <property type="evidence" value="ECO:0007669"/>
    <property type="project" value="InterPro"/>
</dbReference>
<dbReference type="InterPro" id="IPR016181">
    <property type="entry name" value="Acyl_CoA_acyltransferase"/>
</dbReference>
<evidence type="ECO:0000313" key="6">
    <source>
        <dbReference type="Proteomes" id="UP000355283"/>
    </source>
</evidence>
<dbReference type="InterPro" id="IPR000182">
    <property type="entry name" value="GNAT_dom"/>
</dbReference>
<keyword evidence="1" id="KW-0808">Transferase</keyword>
<name>A0A4D9CYN2_9STRA</name>